<dbReference type="AlphaFoldDB" id="A0A7R9GFH6"/>
<comment type="cofactor">
    <cofactor evidence="8">
        <name>a divalent metal cation</name>
        <dbReference type="ChEBI" id="CHEBI:60240"/>
    </cofactor>
    <text evidence="8">Binds 2 divalent metal cations per subunit. Site 1 may preferentially bind zinc ions, while site 2 has a preference for magnesium and/or manganese ions.</text>
</comment>
<dbReference type="FunFam" id="3.30.450.40:FF:000031">
    <property type="entry name" value="Phosphodiesterase"/>
    <property type="match status" value="1"/>
</dbReference>
<dbReference type="GO" id="GO:0007165">
    <property type="term" value="P:signal transduction"/>
    <property type="evidence" value="ECO:0007669"/>
    <property type="project" value="InterPro"/>
</dbReference>
<evidence type="ECO:0000256" key="6">
    <source>
        <dbReference type="PIRSR" id="PIRSR623088-2"/>
    </source>
</evidence>
<dbReference type="InterPro" id="IPR003607">
    <property type="entry name" value="HD/PDEase_dom"/>
</dbReference>
<dbReference type="EMBL" id="OA883470">
    <property type="protein sequence ID" value="CAD7278994.1"/>
    <property type="molecule type" value="Genomic_DNA"/>
</dbReference>
<evidence type="ECO:0000256" key="7">
    <source>
        <dbReference type="PIRSR" id="PIRSR623088-3"/>
    </source>
</evidence>
<dbReference type="EC" id="3.1.4.-" evidence="8"/>
<dbReference type="InterPro" id="IPR023088">
    <property type="entry name" value="PDEase"/>
</dbReference>
<dbReference type="GO" id="GO:0047555">
    <property type="term" value="F:3',5'-cyclic-GMP phosphodiesterase activity"/>
    <property type="evidence" value="ECO:0007669"/>
    <property type="project" value="UniProtKB-ARBA"/>
</dbReference>
<evidence type="ECO:0000313" key="11">
    <source>
        <dbReference type="EMBL" id="CAD7278994.1"/>
    </source>
</evidence>
<dbReference type="PRINTS" id="PR00387">
    <property type="entry name" value="PDIESTERASE1"/>
</dbReference>
<keyword evidence="4 8" id="KW-0378">Hydrolase</keyword>
<feature type="binding site" evidence="7">
    <location>
        <position position="1055"/>
    </location>
    <ligand>
        <name>Zn(2+)</name>
        <dbReference type="ChEBI" id="CHEBI:29105"/>
        <label>2</label>
    </ligand>
</feature>
<dbReference type="FunFam" id="3.30.450.40:FF:000032">
    <property type="entry name" value="Phosphodiesterase"/>
    <property type="match status" value="1"/>
</dbReference>
<feature type="binding site" evidence="6">
    <location>
        <position position="1055"/>
    </location>
    <ligand>
        <name>AMP</name>
        <dbReference type="ChEBI" id="CHEBI:456215"/>
    </ligand>
</feature>
<feature type="binding site" evidence="7">
    <location>
        <position position="1165"/>
    </location>
    <ligand>
        <name>Zn(2+)</name>
        <dbReference type="ChEBI" id="CHEBI:29105"/>
        <label>1</label>
    </ligand>
</feature>
<feature type="region of interest" description="Disordered" evidence="9">
    <location>
        <begin position="1"/>
        <end position="35"/>
    </location>
</feature>
<accession>A0A7R9GFH6</accession>
<dbReference type="InterPro" id="IPR002073">
    <property type="entry name" value="PDEase_catalytic_dom"/>
</dbReference>
<keyword evidence="2" id="KW-0140">cGMP</keyword>
<dbReference type="PROSITE" id="PS51845">
    <property type="entry name" value="PDEASE_I_2"/>
    <property type="match status" value="2"/>
</dbReference>
<feature type="binding site" evidence="6">
    <location>
        <position position="1165"/>
    </location>
    <ligand>
        <name>AMP</name>
        <dbReference type="ChEBI" id="CHEBI:456215"/>
    </ligand>
</feature>
<keyword evidence="12" id="KW-1185">Reference proteome</keyword>
<dbReference type="InterPro" id="IPR029016">
    <property type="entry name" value="GAF-like_dom_sf"/>
</dbReference>
<evidence type="ECO:0000256" key="2">
    <source>
        <dbReference type="ARBA" id="ARBA00022535"/>
    </source>
</evidence>
<dbReference type="GO" id="GO:0046068">
    <property type="term" value="P:cGMP metabolic process"/>
    <property type="evidence" value="ECO:0007669"/>
    <property type="project" value="UniProtKB-ARBA"/>
</dbReference>
<evidence type="ECO:0000256" key="5">
    <source>
        <dbReference type="PIRSR" id="PIRSR623088-1"/>
    </source>
</evidence>
<feature type="binding site" evidence="7">
    <location>
        <position position="1054"/>
    </location>
    <ligand>
        <name>Zn(2+)</name>
        <dbReference type="ChEBI" id="CHEBI:29105"/>
        <label>1</label>
    </ligand>
</feature>
<evidence type="ECO:0000256" key="9">
    <source>
        <dbReference type="SAM" id="MobiDB-lite"/>
    </source>
</evidence>
<dbReference type="InterPro" id="IPR036971">
    <property type="entry name" value="PDEase_catalytic_dom_sf"/>
</dbReference>
<feature type="binding site" evidence="6">
    <location>
        <position position="1218"/>
    </location>
    <ligand>
        <name>AMP</name>
        <dbReference type="ChEBI" id="CHEBI:456215"/>
    </ligand>
</feature>
<dbReference type="SUPFAM" id="SSF109604">
    <property type="entry name" value="HD-domain/PDEase-like"/>
    <property type="match status" value="2"/>
</dbReference>
<keyword evidence="3 7" id="KW-0479">Metal-binding</keyword>
<dbReference type="OrthoDB" id="6373854at2759"/>
<feature type="binding site" evidence="7">
    <location>
        <position position="1018"/>
    </location>
    <ligand>
        <name>Zn(2+)</name>
        <dbReference type="ChEBI" id="CHEBI:29105"/>
        <label>1</label>
    </ligand>
</feature>
<dbReference type="Proteomes" id="UP000678499">
    <property type="component" value="Unassembled WGS sequence"/>
</dbReference>
<dbReference type="EMBL" id="CAJPEX010001433">
    <property type="protein sequence ID" value="CAG0919146.1"/>
    <property type="molecule type" value="Genomic_DNA"/>
</dbReference>
<dbReference type="Pfam" id="PF00233">
    <property type="entry name" value="PDEase_I"/>
    <property type="match status" value="2"/>
</dbReference>
<reference evidence="11" key="1">
    <citation type="submission" date="2020-11" db="EMBL/GenBank/DDBJ databases">
        <authorList>
            <person name="Tran Van P."/>
        </authorList>
    </citation>
    <scope>NUCLEOTIDE SEQUENCE</scope>
</reference>
<dbReference type="Pfam" id="PF01590">
    <property type="entry name" value="GAF"/>
    <property type="match status" value="2"/>
</dbReference>
<protein>
    <recommendedName>
        <fullName evidence="8">Phosphodiesterase</fullName>
        <ecNumber evidence="8">3.1.4.-</ecNumber>
    </recommendedName>
</protein>
<dbReference type="CDD" id="cd00077">
    <property type="entry name" value="HDc"/>
    <property type="match status" value="2"/>
</dbReference>
<evidence type="ECO:0000259" key="10">
    <source>
        <dbReference type="PROSITE" id="PS51845"/>
    </source>
</evidence>
<dbReference type="FunFam" id="1.10.1300.10:FF:000003">
    <property type="entry name" value="Phosphodiesterase"/>
    <property type="match status" value="2"/>
</dbReference>
<gene>
    <name evidence="11" type="ORF">NMOB1V02_LOCUS6681</name>
</gene>
<feature type="compositionally biased region" description="Gly residues" evidence="9">
    <location>
        <begin position="153"/>
        <end position="171"/>
    </location>
</feature>
<evidence type="ECO:0000256" key="8">
    <source>
        <dbReference type="RuleBase" id="RU363067"/>
    </source>
</evidence>
<feature type="region of interest" description="Disordered" evidence="9">
    <location>
        <begin position="135"/>
        <end position="177"/>
    </location>
</feature>
<name>A0A7R9GFH6_9CRUS</name>
<sequence length="1271" mass="143791">MVKDFDPYCSGWPRISEEEGAEEGGEGPAGTRRTLAGLSFRPLRLGSARHGGRMGASNMDNGDPGSYALEYAVIEAWLDEHSDFLNDYFIRKGTRHMVDAWLMSHTGYSSPSPSEQNPGVGASQTTTTFASSTITHAGQGQGQSLGQNQSQGQSGGTGSGSRSGAGSGSGSGSTTPVRKISATEFEKGGLLTPIVTTVDGCPTFLTPPVDTIRFAAPFYLSIFASGSLKRSPNNSSRKVRRRGRAELRSLNERELIFELVKDICNELDIQSLCHKILQNVGILTNADRASLFLVQGDKDSRERCLVTKLFDVCSSSTVEEIKTRQEIQIPWGMGIVGFVAETGRSVNVPDAYQDPRFNHDVDAKTGYVTKSLLCMPIKDYSGSVIGVAQVINKLDGGEFTMNDEQVFASYLQFCGIGLRNAQLYERSQLEIKRNQPQRQVINKLDGGEFTMNDEQVFASYLQFCGIGLRNAQLYERSQLEIKRNQVLLDLARVIFEEQSTIEHIVSRIMTHLLSLLQCVRCQVLLTHEESKNTFTRVFDMEADDLNDEDGLVKPHENRFPIYIGITGRVVTTAETINMAQTDQNWESYFDDFPKSSASTPAVEQGPPPALKPPPPPPPSDGATNFEPQCVLCMPIKNSFNEIIGVIQLVNKTTGAKFTKNDENFLEAFAIFCGMGIHNTQMYERAVVAMAKHQVTMEVLSYHATAPIEEALKLKRHIIPSSQYYRLYDYNFDDLGLSDEDTLKACIRMFIDLDLVERFNIDFVTLTRWLLSVRKNYRLVTYHNWRHAFNVAQMMFAILTSTQLWKSLGDLECLSLMIGCLSHDLDHRGTNNSFQYKVSSPLARLYSTSPLEHHHFDQCLMILNSVGNEILRSLSPEQYRIVLKCLEDAILATDLAVYFRKRGAFFRLVESGSWNWAVPEHRDMLRGMLMTACDIAAITKPWSVQRRRHIIPSSQYYRLYDYNFDDLGLSDEDTLKACIRMFIDLDLVERFNIDFVTLTRWLLSVRKNYRLVTYHNWRHAFNVAQMMFAILTSTQLWKSLGDLECLSLMIGCLSHDLDHRGTNNSFQYKVSSPLARLYSTSPLEHHHFDQCLMILNSVGNEILRSLSPEQYRIVLKCLEDAILATDLAVYFRKRGAFFRLVESGSWNWAVPEHRDMLRGMLMTACDIAAITKPWSVQRRVAELVASEFFEQGDLEKEKFNVTPIDMMNREKKSELPSMQVDFIDSICLPVYQALGQISDKMQSLRKGVESNRRHWLALKEAKDMERSRLSKR</sequence>
<organism evidence="11">
    <name type="scientific">Notodromas monacha</name>
    <dbReference type="NCBI Taxonomy" id="399045"/>
    <lineage>
        <taxon>Eukaryota</taxon>
        <taxon>Metazoa</taxon>
        <taxon>Ecdysozoa</taxon>
        <taxon>Arthropoda</taxon>
        <taxon>Crustacea</taxon>
        <taxon>Oligostraca</taxon>
        <taxon>Ostracoda</taxon>
        <taxon>Podocopa</taxon>
        <taxon>Podocopida</taxon>
        <taxon>Cypridocopina</taxon>
        <taxon>Cypridoidea</taxon>
        <taxon>Cyprididae</taxon>
        <taxon>Notodromas</taxon>
    </lineage>
</organism>
<feature type="binding site" evidence="6">
    <location>
        <begin position="1014"/>
        <end position="1018"/>
    </location>
    <ligand>
        <name>AMP</name>
        <dbReference type="ChEBI" id="CHEBI:456215"/>
    </ligand>
</feature>
<evidence type="ECO:0000256" key="4">
    <source>
        <dbReference type="ARBA" id="ARBA00022801"/>
    </source>
</evidence>
<dbReference type="GO" id="GO:0046872">
    <property type="term" value="F:metal ion binding"/>
    <property type="evidence" value="ECO:0007669"/>
    <property type="project" value="UniProtKB-KW"/>
</dbReference>
<feature type="domain" description="PDEase" evidence="10">
    <location>
        <begin position="706"/>
        <end position="920"/>
    </location>
</feature>
<feature type="compositionally biased region" description="Pro residues" evidence="9">
    <location>
        <begin position="605"/>
        <end position="619"/>
    </location>
</feature>
<dbReference type="SUPFAM" id="SSF55781">
    <property type="entry name" value="GAF domain-like"/>
    <property type="match status" value="3"/>
</dbReference>
<dbReference type="SMART" id="SM00065">
    <property type="entry name" value="GAF"/>
    <property type="match status" value="2"/>
</dbReference>
<proteinExistence type="inferred from homology"/>
<feature type="active site" description="Proton donor" evidence="5">
    <location>
        <position position="1014"/>
    </location>
</feature>
<feature type="region of interest" description="Disordered" evidence="9">
    <location>
        <begin position="595"/>
        <end position="623"/>
    </location>
</feature>
<comment type="similarity">
    <text evidence="1 8">Belongs to the cyclic nucleotide phosphodiesterase family.</text>
</comment>
<evidence type="ECO:0000256" key="3">
    <source>
        <dbReference type="ARBA" id="ARBA00022723"/>
    </source>
</evidence>
<feature type="binding site" evidence="7">
    <location>
        <position position="1055"/>
    </location>
    <ligand>
        <name>Zn(2+)</name>
        <dbReference type="ChEBI" id="CHEBI:29105"/>
        <label>1</label>
    </ligand>
</feature>
<dbReference type="InterPro" id="IPR003018">
    <property type="entry name" value="GAF"/>
</dbReference>
<evidence type="ECO:0000256" key="1">
    <source>
        <dbReference type="ARBA" id="ARBA00007648"/>
    </source>
</evidence>
<dbReference type="PROSITE" id="PS00126">
    <property type="entry name" value="PDEASE_I_1"/>
    <property type="match status" value="2"/>
</dbReference>
<dbReference type="InterPro" id="IPR023174">
    <property type="entry name" value="PDEase_CS"/>
</dbReference>
<dbReference type="SMART" id="SM00471">
    <property type="entry name" value="HDc"/>
    <property type="match status" value="2"/>
</dbReference>
<feature type="compositionally biased region" description="Low complexity" evidence="9">
    <location>
        <begin position="135"/>
        <end position="152"/>
    </location>
</feature>
<dbReference type="Gene3D" id="3.30.450.40">
    <property type="match status" value="3"/>
</dbReference>
<feature type="domain" description="PDEase" evidence="10">
    <location>
        <begin position="916"/>
        <end position="1261"/>
    </location>
</feature>
<dbReference type="Gene3D" id="1.10.1300.10">
    <property type="entry name" value="3'5'-cyclic nucleotide phosphodiesterase, catalytic domain"/>
    <property type="match status" value="2"/>
</dbReference>
<evidence type="ECO:0000313" key="12">
    <source>
        <dbReference type="Proteomes" id="UP000678499"/>
    </source>
</evidence>
<dbReference type="PANTHER" id="PTHR11347">
    <property type="entry name" value="CYCLIC NUCLEOTIDE PHOSPHODIESTERASE"/>
    <property type="match status" value="1"/>
</dbReference>